<feature type="transmembrane region" description="Helical" evidence="6">
    <location>
        <begin position="21"/>
        <end position="40"/>
    </location>
</feature>
<dbReference type="InterPro" id="IPR003838">
    <property type="entry name" value="ABC3_permease_C"/>
</dbReference>
<evidence type="ECO:0000256" key="6">
    <source>
        <dbReference type="PIRNR" id="PIRNR018968"/>
    </source>
</evidence>
<protein>
    <submittedName>
        <fullName evidence="8">ABC transporter permease protein</fullName>
    </submittedName>
</protein>
<keyword evidence="2 6" id="KW-1003">Cell membrane</keyword>
<reference evidence="8 9" key="1">
    <citation type="submission" date="2018-06" db="EMBL/GenBank/DDBJ databases">
        <authorList>
            <consortium name="Pathogen Informatics"/>
            <person name="Doyle S."/>
        </authorList>
    </citation>
    <scope>NUCLEOTIDE SEQUENCE [LARGE SCALE GENOMIC DNA]</scope>
    <source>
        <strain evidence="8 9">NCTC12278</strain>
    </source>
</reference>
<sequence length="653" mass="74032">MFYLKLAWNNLRNSAKFFAPFVLSTLVLFILVCSTFLISLSPVSDSMQLGKITLGLAIIVLTIFSTIMSIYSYNFLLKQRSREFGLYNVLGMNKSQVSLIATIELSIIFIITVIIGSVLSSVFSNVLYLIFVNLMNYGKLSFTIMPLAFILTGIIFAAIFFLLELIGLRKIGATSPLILFRSQEQAEKEPKGNVILAFVGIIALGVGYYLSLSSSKIAALVVLLRFFVAVVFVIIGTYLFYISFTTWYLKKRRQNKTYFYQPNHFITTSQMIFRMKQNAVGLANITLLAIMAFVTIATTASLYSGSNELAKQTFPKNTRIDFQVQDRSQGEQAIQEITENSLGHPKTDVNSYLSVLMQLNLPKRQKWTITEQAIQNPNPTSTGYNYVITQEDFRKLGNKLQHLEDNQTALFVQKGDSKVTHIDFFGKTFENVKNFKSVKMPDSINTYNSSVLIVSNDEVMREMVGLYQSVSKNQFKTTYLYSTFVNLNDKESAALKQLINDYSDKNQISGYYQTKKNLEQELMAMSGGFLFTGFLLGISFLLGAALIIYYKQYSEGNEDKKSYKILQEVGMSKASVRKTINSQTIFVFFMPLLMAVLHFVVALTMIKQMLLLFGVTSTNLIYTVSGVTIIGITLIYFFIYRLTSRTYYKIIER</sequence>
<feature type="transmembrane region" description="Helical" evidence="6">
    <location>
        <begin position="585"/>
        <end position="606"/>
    </location>
</feature>
<feature type="transmembrane region" description="Helical" evidence="6">
    <location>
        <begin position="217"/>
        <end position="244"/>
    </location>
</feature>
<comment type="similarity">
    <text evidence="6">Belongs to the ABC-4 integral membrane protein family.</text>
</comment>
<name>A0A2X3Y0P6_9STRE</name>
<proteinExistence type="inferred from homology"/>
<keyword evidence="6" id="KW-0813">Transport</keyword>
<evidence type="ECO:0000313" key="9">
    <source>
        <dbReference type="Proteomes" id="UP000249495"/>
    </source>
</evidence>
<organism evidence="8 9">
    <name type="scientific">Streptococcus ferus</name>
    <dbReference type="NCBI Taxonomy" id="1345"/>
    <lineage>
        <taxon>Bacteria</taxon>
        <taxon>Bacillati</taxon>
        <taxon>Bacillota</taxon>
        <taxon>Bacilli</taxon>
        <taxon>Lactobacillales</taxon>
        <taxon>Streptococcaceae</taxon>
        <taxon>Streptococcus</taxon>
    </lineage>
</organism>
<keyword evidence="9" id="KW-1185">Reference proteome</keyword>
<feature type="transmembrane region" description="Helical" evidence="6">
    <location>
        <begin position="97"/>
        <end position="130"/>
    </location>
</feature>
<evidence type="ECO:0000256" key="5">
    <source>
        <dbReference type="ARBA" id="ARBA00023136"/>
    </source>
</evidence>
<evidence type="ECO:0000256" key="1">
    <source>
        <dbReference type="ARBA" id="ARBA00004651"/>
    </source>
</evidence>
<dbReference type="InterPro" id="IPR027022">
    <property type="entry name" value="ABC_permease_BceB-typ"/>
</dbReference>
<dbReference type="AlphaFoldDB" id="A0A2X3Y0P6"/>
<feature type="transmembrane region" description="Helical" evidence="6">
    <location>
        <begin position="52"/>
        <end position="76"/>
    </location>
</feature>
<gene>
    <name evidence="8" type="ORF">NCTC12278_00929</name>
</gene>
<evidence type="ECO:0000256" key="2">
    <source>
        <dbReference type="ARBA" id="ARBA00022475"/>
    </source>
</evidence>
<evidence type="ECO:0000313" key="8">
    <source>
        <dbReference type="EMBL" id="SQF40362.1"/>
    </source>
</evidence>
<evidence type="ECO:0000256" key="3">
    <source>
        <dbReference type="ARBA" id="ARBA00022692"/>
    </source>
</evidence>
<feature type="transmembrane region" description="Helical" evidence="6">
    <location>
        <begin position="194"/>
        <end position="211"/>
    </location>
</feature>
<dbReference type="PANTHER" id="PTHR46795">
    <property type="entry name" value="ABC TRANSPORTER PERMEASE-RELATED-RELATED"/>
    <property type="match status" value="1"/>
</dbReference>
<dbReference type="PANTHER" id="PTHR46795:SF3">
    <property type="entry name" value="ABC TRANSPORTER PERMEASE"/>
    <property type="match status" value="1"/>
</dbReference>
<feature type="transmembrane region" description="Helical" evidence="6">
    <location>
        <begin position="618"/>
        <end position="639"/>
    </location>
</feature>
<keyword evidence="3 6" id="KW-0812">Transmembrane</keyword>
<dbReference type="GO" id="GO:0055085">
    <property type="term" value="P:transmembrane transport"/>
    <property type="evidence" value="ECO:0007669"/>
    <property type="project" value="UniProtKB-UniRule"/>
</dbReference>
<keyword evidence="5 6" id="KW-0472">Membrane</keyword>
<dbReference type="Proteomes" id="UP000249495">
    <property type="component" value="Chromosome 1"/>
</dbReference>
<dbReference type="RefSeq" id="WP_018029786.1">
    <property type="nucleotide sequence ID" value="NZ_LS483343.1"/>
</dbReference>
<feature type="domain" description="ABC3 transporter permease C-terminal" evidence="7">
    <location>
        <begin position="57"/>
        <end position="175"/>
    </location>
</feature>
<feature type="transmembrane region" description="Helical" evidence="6">
    <location>
        <begin position="522"/>
        <end position="550"/>
    </location>
</feature>
<feature type="transmembrane region" description="Helical" evidence="6">
    <location>
        <begin position="142"/>
        <end position="163"/>
    </location>
</feature>
<dbReference type="InterPro" id="IPR052536">
    <property type="entry name" value="ABC-4_Integral_Memb_Prot"/>
</dbReference>
<keyword evidence="4 6" id="KW-1133">Transmembrane helix</keyword>
<dbReference type="OrthoDB" id="1705903at2"/>
<evidence type="ECO:0000259" key="7">
    <source>
        <dbReference type="Pfam" id="PF02687"/>
    </source>
</evidence>
<dbReference type="GO" id="GO:0005886">
    <property type="term" value="C:plasma membrane"/>
    <property type="evidence" value="ECO:0007669"/>
    <property type="project" value="UniProtKB-SubCell"/>
</dbReference>
<comment type="subcellular location">
    <subcellularLocation>
        <location evidence="1 6">Cell membrane</location>
        <topology evidence="1 6">Multi-pass membrane protein</topology>
    </subcellularLocation>
</comment>
<dbReference type="STRING" id="1123303.GCA_000372425_00458"/>
<dbReference type="PIRSF" id="PIRSF018968">
    <property type="entry name" value="ABC_permease_BceB"/>
    <property type="match status" value="1"/>
</dbReference>
<accession>A0A2X3Y0P6</accession>
<dbReference type="Pfam" id="PF02687">
    <property type="entry name" value="FtsX"/>
    <property type="match status" value="1"/>
</dbReference>
<dbReference type="EMBL" id="LS483343">
    <property type="protein sequence ID" value="SQF40362.1"/>
    <property type="molecule type" value="Genomic_DNA"/>
</dbReference>
<evidence type="ECO:0000256" key="4">
    <source>
        <dbReference type="ARBA" id="ARBA00022989"/>
    </source>
</evidence>
<dbReference type="KEGG" id="sfer:NCTC12278_00929"/>
<feature type="transmembrane region" description="Helical" evidence="6">
    <location>
        <begin position="279"/>
        <end position="303"/>
    </location>
</feature>